<evidence type="ECO:0008006" key="3">
    <source>
        <dbReference type="Google" id="ProtNLM"/>
    </source>
</evidence>
<sequence>MIPIYIGYDPREARVLDVARWSAYRRTSTPLQIQPLVLKELEAQGIMKRPMVVRDGKLWCPISEAPMATEFAISRFAVPFMRQGGWAMFCDCDVLFLKDPAKLLDLVDPSYAIMAVKHQQRESEAVKMDGQTQTFYRRKNWSSVVLWNLDHPSNKRLTNEMLNTWPGRDLHAFKWLEDHEIGELPLAWNYLVGASASELDPADVSLAHYTLGGPWFAGWSGATQWDELWSREESILRAFEEQAVQIPP</sequence>
<reference evidence="1 2" key="1">
    <citation type="submission" date="2022-12" db="EMBL/GenBank/DDBJ databases">
        <authorList>
            <person name="Muema E."/>
        </authorList>
    </citation>
    <scope>NUCLEOTIDE SEQUENCE [LARGE SCALE GENOMIC DNA]</scope>
    <source>
        <strain evidence="2">1330</strain>
    </source>
</reference>
<dbReference type="EMBL" id="JAPYKO010000044">
    <property type="protein sequence ID" value="MEI9406732.1"/>
    <property type="molecule type" value="Genomic_DNA"/>
</dbReference>
<accession>A0ABU8KMZ5</accession>
<dbReference type="Proteomes" id="UP001366503">
    <property type="component" value="Unassembled WGS sequence"/>
</dbReference>
<dbReference type="Gene3D" id="3.90.550.10">
    <property type="entry name" value="Spore Coat Polysaccharide Biosynthesis Protein SpsA, Chain A"/>
    <property type="match status" value="1"/>
</dbReference>
<dbReference type="RefSeq" id="WP_337097309.1">
    <property type="nucleotide sequence ID" value="NZ_JAPYKO010000044.1"/>
</dbReference>
<dbReference type="PANTHER" id="PTHR35105">
    <property type="entry name" value="EXPRESSED PROTEIN"/>
    <property type="match status" value="1"/>
</dbReference>
<dbReference type="SUPFAM" id="SSF53448">
    <property type="entry name" value="Nucleotide-diphospho-sugar transferases"/>
    <property type="match status" value="1"/>
</dbReference>
<comment type="caution">
    <text evidence="1">The sequence shown here is derived from an EMBL/GenBank/DDBJ whole genome shotgun (WGS) entry which is preliminary data.</text>
</comment>
<dbReference type="InterPro" id="IPR029044">
    <property type="entry name" value="Nucleotide-diphossugar_trans"/>
</dbReference>
<proteinExistence type="predicted"/>
<evidence type="ECO:0000313" key="2">
    <source>
        <dbReference type="Proteomes" id="UP001366503"/>
    </source>
</evidence>
<name>A0ABU8KMZ5_9HYPH</name>
<keyword evidence="2" id="KW-1185">Reference proteome</keyword>
<dbReference type="PANTHER" id="PTHR35105:SF2">
    <property type="entry name" value="PROTEIN CDI"/>
    <property type="match status" value="1"/>
</dbReference>
<gene>
    <name evidence="1" type="ORF">O7A05_31930</name>
</gene>
<protein>
    <recommendedName>
        <fullName evidence="3">Glycosyltransferase</fullName>
    </recommendedName>
</protein>
<evidence type="ECO:0000313" key="1">
    <source>
        <dbReference type="EMBL" id="MEI9406732.1"/>
    </source>
</evidence>
<organism evidence="1 2">
    <name type="scientific">Mesorhizobium argentiipisi</name>
    <dbReference type="NCBI Taxonomy" id="3015175"/>
    <lineage>
        <taxon>Bacteria</taxon>
        <taxon>Pseudomonadati</taxon>
        <taxon>Pseudomonadota</taxon>
        <taxon>Alphaproteobacteria</taxon>
        <taxon>Hyphomicrobiales</taxon>
        <taxon>Phyllobacteriaceae</taxon>
        <taxon>Mesorhizobium</taxon>
    </lineage>
</organism>